<feature type="domain" description="RRM" evidence="12">
    <location>
        <begin position="343"/>
        <end position="422"/>
    </location>
</feature>
<dbReference type="FunFam" id="4.10.860.130:FF:000001">
    <property type="entry name" value="40S ribosomal protein S13"/>
    <property type="match status" value="1"/>
</dbReference>
<dbReference type="NCBIfam" id="TIGR01642">
    <property type="entry name" value="U2AF_lg"/>
    <property type="match status" value="1"/>
</dbReference>
<evidence type="ECO:0000256" key="5">
    <source>
        <dbReference type="ARBA" id="ARBA00022884"/>
    </source>
</evidence>
<dbReference type="NCBIfam" id="NF006331">
    <property type="entry name" value="PRK08561.1"/>
    <property type="match status" value="1"/>
</dbReference>
<evidence type="ECO:0000256" key="3">
    <source>
        <dbReference type="ARBA" id="ARBA00022664"/>
    </source>
</evidence>
<dbReference type="SMART" id="SM01387">
    <property type="entry name" value="Ribosomal_S15"/>
    <property type="match status" value="1"/>
</dbReference>
<evidence type="ECO:0000256" key="2">
    <source>
        <dbReference type="ARBA" id="ARBA00008434"/>
    </source>
</evidence>
<accession>A0A428V2T5</accession>
<dbReference type="SUPFAM" id="SSF54928">
    <property type="entry name" value="RNA-binding domain, RBD"/>
    <property type="match status" value="2"/>
</dbReference>
<evidence type="ECO:0000313" key="14">
    <source>
        <dbReference type="Proteomes" id="UP000288429"/>
    </source>
</evidence>
<evidence type="ECO:0000256" key="6">
    <source>
        <dbReference type="ARBA" id="ARBA00022980"/>
    </source>
</evidence>
<feature type="compositionally biased region" description="Basic residues" evidence="11">
    <location>
        <begin position="29"/>
        <end position="39"/>
    </location>
</feature>
<dbReference type="SMART" id="SM00361">
    <property type="entry name" value="RRM_1"/>
    <property type="match status" value="1"/>
</dbReference>
<organism evidence="13 14">
    <name type="scientific">Fusarium ambrosium</name>
    <dbReference type="NCBI Taxonomy" id="131363"/>
    <lineage>
        <taxon>Eukaryota</taxon>
        <taxon>Fungi</taxon>
        <taxon>Dikarya</taxon>
        <taxon>Ascomycota</taxon>
        <taxon>Pezizomycotina</taxon>
        <taxon>Sordariomycetes</taxon>
        <taxon>Hypocreomycetidae</taxon>
        <taxon>Hypocreales</taxon>
        <taxon>Nectriaceae</taxon>
        <taxon>Fusarium</taxon>
        <taxon>Fusarium solani species complex</taxon>
    </lineage>
</organism>
<comment type="caution">
    <text evidence="13">The sequence shown here is derived from an EMBL/GenBank/DDBJ whole genome shotgun (WGS) entry which is preliminary data.</text>
</comment>
<keyword evidence="4" id="KW-0677">Repeat</keyword>
<dbReference type="InterPro" id="IPR012677">
    <property type="entry name" value="Nucleotide-bd_a/b_plait_sf"/>
</dbReference>
<evidence type="ECO:0000256" key="8">
    <source>
        <dbReference type="ARBA" id="ARBA00023242"/>
    </source>
</evidence>
<proteinExistence type="inferred from homology"/>
<dbReference type="SUPFAM" id="SSF47060">
    <property type="entry name" value="S15/NS1 RNA-binding domain"/>
    <property type="match status" value="1"/>
</dbReference>
<dbReference type="PROSITE" id="PS00362">
    <property type="entry name" value="RIBOSOMAL_S15"/>
    <property type="match status" value="1"/>
</dbReference>
<keyword evidence="6" id="KW-0689">Ribosomal protein</keyword>
<feature type="compositionally biased region" description="Basic and acidic residues" evidence="11">
    <location>
        <begin position="62"/>
        <end position="132"/>
    </location>
</feature>
<dbReference type="SMART" id="SM00360">
    <property type="entry name" value="RRM"/>
    <property type="match status" value="2"/>
</dbReference>
<evidence type="ECO:0000256" key="10">
    <source>
        <dbReference type="PROSITE-ProRule" id="PRU00176"/>
    </source>
</evidence>
<dbReference type="GO" id="GO:0005634">
    <property type="term" value="C:nucleus"/>
    <property type="evidence" value="ECO:0007669"/>
    <property type="project" value="UniProtKB-SubCell"/>
</dbReference>
<keyword evidence="14" id="KW-1185">Reference proteome</keyword>
<dbReference type="GO" id="GO:0008380">
    <property type="term" value="P:RNA splicing"/>
    <property type="evidence" value="ECO:0007669"/>
    <property type="project" value="UniProtKB-KW"/>
</dbReference>
<evidence type="ECO:0000256" key="7">
    <source>
        <dbReference type="ARBA" id="ARBA00023187"/>
    </source>
</evidence>
<dbReference type="PANTHER" id="PTHR23139">
    <property type="entry name" value="RNA-BINDING PROTEIN"/>
    <property type="match status" value="1"/>
</dbReference>
<dbReference type="Pfam" id="PF00312">
    <property type="entry name" value="Ribosomal_S15"/>
    <property type="match status" value="1"/>
</dbReference>
<keyword evidence="7" id="KW-0508">mRNA splicing</keyword>
<dbReference type="InterPro" id="IPR000589">
    <property type="entry name" value="Ribosomal_uS15"/>
</dbReference>
<dbReference type="GO" id="GO:0006412">
    <property type="term" value="P:translation"/>
    <property type="evidence" value="ECO:0007669"/>
    <property type="project" value="InterPro"/>
</dbReference>
<sequence>MNGDSYSSRDGRRGRDYPSARGDRDDRRDRHRDRDRRRSRSPDHRSHRRGDGDVDAYSSSRNHRDREREDRYSGRDRRGDREWDRDRGSSRRDARRDDDERPNRRDRDPYDDRRRGGRERREEGFGRHENRRSASPPPKKREPTPDLTNIVPILERKRRLTQWDIKPPGYDNVTAEQAKLSGMFPLPGAPRQQPMDPSKLQAFMNQPGGQVTSAGLKANNSRQSKRLLVSKIPAGTSEEALISFFNLQLNGLNVIEATDPCILCQFSNDRSFAVLEFREASEATVALALDGTSMEPDDANGASNGESRGLEIRRPRDYVVPAVTEEVSYNPDVVSNVVPDTINKLCITNIPPFLAEDQVIELLAAFGKPKAFVLVKDRGTEESRGIAFAEYQDPGAANQTALDTLNGMDVGGKKLKVTKASIGPTQVANFDVGITAISGLASQTANDVEGSRVLQLLNMVTAEELLDNDDYEEICEDVREECSKFGKIIDMKIPRPTGGSRQSAGVGKIFVKYESTEDTTKALKALAGRKFADRTVVTTYFPEENFDVGACITTTAAAAKQTRWADFTARATGISASALPYSRAAPAWLKTTPDQVVDQICKLARKGATPSQIGVVLRDSHGIAQVKIVTGNRILRILKSSGLAPELPEDLYMLIKKAVAVRKHLERNRKDKDSKFRLILIESRIHRLARYYKTVGILPPTWKYESATASTIVA</sequence>
<evidence type="ECO:0000259" key="12">
    <source>
        <dbReference type="PROSITE" id="PS50102"/>
    </source>
</evidence>
<dbReference type="GO" id="GO:1990904">
    <property type="term" value="C:ribonucleoprotein complex"/>
    <property type="evidence" value="ECO:0007669"/>
    <property type="project" value="UniProtKB-KW"/>
</dbReference>
<dbReference type="EMBL" id="NIZV01000002">
    <property type="protein sequence ID" value="RSM20842.1"/>
    <property type="molecule type" value="Genomic_DNA"/>
</dbReference>
<keyword evidence="8" id="KW-0539">Nucleus</keyword>
<evidence type="ECO:0000256" key="1">
    <source>
        <dbReference type="ARBA" id="ARBA00004123"/>
    </source>
</evidence>
<dbReference type="CDD" id="cd12232">
    <property type="entry name" value="RRM3_U2AF65"/>
    <property type="match status" value="1"/>
</dbReference>
<keyword evidence="9" id="KW-0687">Ribonucleoprotein</keyword>
<keyword evidence="3" id="KW-0507">mRNA processing</keyword>
<dbReference type="Pfam" id="PF08069">
    <property type="entry name" value="Ribosomal_S13_N"/>
    <property type="match status" value="1"/>
</dbReference>
<dbReference type="CDD" id="cd00353">
    <property type="entry name" value="Ribosomal_S15p_S13e"/>
    <property type="match status" value="1"/>
</dbReference>
<dbReference type="Pfam" id="PF00076">
    <property type="entry name" value="RRM_1"/>
    <property type="match status" value="2"/>
</dbReference>
<dbReference type="InterPro" id="IPR035979">
    <property type="entry name" value="RBD_domain_sf"/>
</dbReference>
<dbReference type="HAMAP" id="MF_01343_A">
    <property type="entry name" value="Ribosomal_uS15_A"/>
    <property type="match status" value="1"/>
</dbReference>
<reference evidence="13 14" key="1">
    <citation type="submission" date="2017-06" db="EMBL/GenBank/DDBJ databases">
        <title>Cmopartive genomic analysis of Ambrosia Fusariam Clade fungi.</title>
        <authorList>
            <person name="Stajich J.E."/>
            <person name="Carrillo J."/>
            <person name="Kijimoto T."/>
            <person name="Eskalen A."/>
            <person name="O'Donnell K."/>
            <person name="Kasson M."/>
        </authorList>
    </citation>
    <scope>NUCLEOTIDE SEQUENCE [LARGE SCALE GENOMIC DNA]</scope>
    <source>
        <strain evidence="13 14">NRRL 20438</strain>
    </source>
</reference>
<dbReference type="InterPro" id="IPR003954">
    <property type="entry name" value="RRM_euk-type"/>
</dbReference>
<comment type="similarity">
    <text evidence="2">Belongs to the universal ribosomal protein uS15 family.</text>
</comment>
<evidence type="ECO:0000313" key="13">
    <source>
        <dbReference type="EMBL" id="RSM20842.1"/>
    </source>
</evidence>
<gene>
    <name evidence="13" type="ORF">CDV31_000213</name>
</gene>
<feature type="compositionally biased region" description="Basic and acidic residues" evidence="11">
    <location>
        <begin position="7"/>
        <end position="28"/>
    </location>
</feature>
<evidence type="ECO:0000256" key="4">
    <source>
        <dbReference type="ARBA" id="ARBA00022737"/>
    </source>
</evidence>
<dbReference type="FunFam" id="1.10.287.10:FF:000003">
    <property type="entry name" value="40S ribosomal protein S13"/>
    <property type="match status" value="1"/>
</dbReference>
<keyword evidence="5 10" id="KW-0694">RNA-binding</keyword>
<feature type="compositionally biased region" description="Basic and acidic residues" evidence="11">
    <location>
        <begin position="40"/>
        <end position="52"/>
    </location>
</feature>
<dbReference type="Gene3D" id="1.10.287.10">
    <property type="entry name" value="S15/NS1, RNA-binding"/>
    <property type="match status" value="1"/>
</dbReference>
<evidence type="ECO:0000256" key="9">
    <source>
        <dbReference type="ARBA" id="ARBA00023274"/>
    </source>
</evidence>
<dbReference type="GO" id="GO:0003735">
    <property type="term" value="F:structural constituent of ribosome"/>
    <property type="evidence" value="ECO:0007669"/>
    <property type="project" value="InterPro"/>
</dbReference>
<feature type="domain" description="RRM" evidence="12">
    <location>
        <begin position="452"/>
        <end position="543"/>
    </location>
</feature>
<dbReference type="GO" id="GO:0006397">
    <property type="term" value="P:mRNA processing"/>
    <property type="evidence" value="ECO:0007669"/>
    <property type="project" value="UniProtKB-KW"/>
</dbReference>
<feature type="domain" description="RRM" evidence="12">
    <location>
        <begin position="225"/>
        <end position="317"/>
    </location>
</feature>
<dbReference type="InterPro" id="IPR012606">
    <property type="entry name" value="Ribosomal_uS15_N"/>
</dbReference>
<name>A0A428V2T5_9HYPO</name>
<dbReference type="GO" id="GO:0005840">
    <property type="term" value="C:ribosome"/>
    <property type="evidence" value="ECO:0007669"/>
    <property type="project" value="UniProtKB-KW"/>
</dbReference>
<evidence type="ECO:0000256" key="11">
    <source>
        <dbReference type="SAM" id="MobiDB-lite"/>
    </source>
</evidence>
<dbReference type="AlphaFoldDB" id="A0A428V2T5"/>
<feature type="region of interest" description="Disordered" evidence="11">
    <location>
        <begin position="1"/>
        <end position="147"/>
    </location>
</feature>
<comment type="subcellular location">
    <subcellularLocation>
        <location evidence="1">Nucleus</location>
    </subcellularLocation>
</comment>
<dbReference type="Proteomes" id="UP000288429">
    <property type="component" value="Unassembled WGS sequence"/>
</dbReference>
<protein>
    <recommendedName>
        <fullName evidence="12">RRM domain-containing protein</fullName>
    </recommendedName>
</protein>
<dbReference type="SMART" id="SM01386">
    <property type="entry name" value="Ribosomal_S13_N"/>
    <property type="match status" value="1"/>
</dbReference>
<dbReference type="Gene3D" id="4.10.860.130">
    <property type="match status" value="1"/>
</dbReference>
<dbReference type="GO" id="GO:0003723">
    <property type="term" value="F:RNA binding"/>
    <property type="evidence" value="ECO:0007669"/>
    <property type="project" value="UniProtKB-UniRule"/>
</dbReference>
<dbReference type="InterPro" id="IPR006529">
    <property type="entry name" value="U2AF_lg"/>
</dbReference>
<dbReference type="InterPro" id="IPR000504">
    <property type="entry name" value="RRM_dom"/>
</dbReference>
<dbReference type="InterPro" id="IPR009068">
    <property type="entry name" value="uS15_NS1_RNA-bd_sf"/>
</dbReference>
<dbReference type="FunFam" id="3.30.70.330:FF:000517">
    <property type="entry name" value="U2 snRNP auxiliary factor large subunit"/>
    <property type="match status" value="1"/>
</dbReference>
<dbReference type="Gene3D" id="3.30.70.330">
    <property type="match status" value="3"/>
</dbReference>
<dbReference type="InterPro" id="IPR023029">
    <property type="entry name" value="Ribosomal_uS15_arc_euk"/>
</dbReference>
<dbReference type="PROSITE" id="PS50102">
    <property type="entry name" value="RRM"/>
    <property type="match status" value="3"/>
</dbReference>